<dbReference type="Proteomes" id="UP001152561">
    <property type="component" value="Unassembled WGS sequence"/>
</dbReference>
<accession>A0A9Q1MC71</accession>
<sequence>MEKCRRLHGFPPNFKFTKVFPSKKVATHVELEGSGYHDNFHADSDVHNSAGVNHGHDVTRSQSCHSSTTPANSMFDHASGLSSQYGIPGLSPKETSQLMHLL</sequence>
<dbReference type="AlphaFoldDB" id="A0A9Q1MC71"/>
<feature type="compositionally biased region" description="Polar residues" evidence="1">
    <location>
        <begin position="60"/>
        <end position="72"/>
    </location>
</feature>
<keyword evidence="3" id="KW-1185">Reference proteome</keyword>
<gene>
    <name evidence="2" type="ORF">K7X08_032280</name>
</gene>
<organism evidence="2 3">
    <name type="scientific">Anisodus acutangulus</name>
    <dbReference type="NCBI Taxonomy" id="402998"/>
    <lineage>
        <taxon>Eukaryota</taxon>
        <taxon>Viridiplantae</taxon>
        <taxon>Streptophyta</taxon>
        <taxon>Embryophyta</taxon>
        <taxon>Tracheophyta</taxon>
        <taxon>Spermatophyta</taxon>
        <taxon>Magnoliopsida</taxon>
        <taxon>eudicotyledons</taxon>
        <taxon>Gunneridae</taxon>
        <taxon>Pentapetalae</taxon>
        <taxon>asterids</taxon>
        <taxon>lamiids</taxon>
        <taxon>Solanales</taxon>
        <taxon>Solanaceae</taxon>
        <taxon>Solanoideae</taxon>
        <taxon>Hyoscyameae</taxon>
        <taxon>Anisodus</taxon>
    </lineage>
</organism>
<reference evidence="3" key="1">
    <citation type="journal article" date="2023" name="Proc. Natl. Acad. Sci. U.S.A.">
        <title>Genomic and structural basis for evolution of tropane alkaloid biosynthesis.</title>
        <authorList>
            <person name="Wanga Y.-J."/>
            <person name="Taina T."/>
            <person name="Yua J.-Y."/>
            <person name="Lia J."/>
            <person name="Xua B."/>
            <person name="Chenc J."/>
            <person name="D'Auriad J.C."/>
            <person name="Huanga J.-P."/>
            <person name="Huanga S.-X."/>
        </authorList>
    </citation>
    <scope>NUCLEOTIDE SEQUENCE [LARGE SCALE GENOMIC DNA]</scope>
    <source>
        <strain evidence="3">cv. KIB-2019</strain>
    </source>
</reference>
<proteinExistence type="predicted"/>
<evidence type="ECO:0000313" key="3">
    <source>
        <dbReference type="Proteomes" id="UP001152561"/>
    </source>
</evidence>
<evidence type="ECO:0000256" key="1">
    <source>
        <dbReference type="SAM" id="MobiDB-lite"/>
    </source>
</evidence>
<name>A0A9Q1MC71_9SOLA</name>
<evidence type="ECO:0000313" key="2">
    <source>
        <dbReference type="EMBL" id="KAJ8556528.1"/>
    </source>
</evidence>
<comment type="caution">
    <text evidence="2">The sequence shown here is derived from an EMBL/GenBank/DDBJ whole genome shotgun (WGS) entry which is preliminary data.</text>
</comment>
<dbReference type="EMBL" id="JAJAGQ010000008">
    <property type="protein sequence ID" value="KAJ8556528.1"/>
    <property type="molecule type" value="Genomic_DNA"/>
</dbReference>
<protein>
    <submittedName>
        <fullName evidence="2">Uncharacterized protein</fullName>
    </submittedName>
</protein>
<feature type="region of interest" description="Disordered" evidence="1">
    <location>
        <begin position="40"/>
        <end position="78"/>
    </location>
</feature>